<sequence>AQPVAGQFMQYGAYGMPCGGCVAGAMGMDPTAYAAAMGNPYGAQAVYMQVDPRSAKQFGTVKVFNPEK</sequence>
<organism evidence="1 2">
    <name type="scientific">Symbiodinium natans</name>
    <dbReference type="NCBI Taxonomy" id="878477"/>
    <lineage>
        <taxon>Eukaryota</taxon>
        <taxon>Sar</taxon>
        <taxon>Alveolata</taxon>
        <taxon>Dinophyceae</taxon>
        <taxon>Suessiales</taxon>
        <taxon>Symbiodiniaceae</taxon>
        <taxon>Symbiodinium</taxon>
    </lineage>
</organism>
<dbReference type="AlphaFoldDB" id="A0A812SY31"/>
<evidence type="ECO:0000313" key="2">
    <source>
        <dbReference type="Proteomes" id="UP000604046"/>
    </source>
</evidence>
<reference evidence="1" key="1">
    <citation type="submission" date="2021-02" db="EMBL/GenBank/DDBJ databases">
        <authorList>
            <person name="Dougan E. K."/>
            <person name="Rhodes N."/>
            <person name="Thang M."/>
            <person name="Chan C."/>
        </authorList>
    </citation>
    <scope>NUCLEOTIDE SEQUENCE</scope>
</reference>
<proteinExistence type="predicted"/>
<gene>
    <name evidence="1" type="ORF">SNAT2548_LOCUS28109</name>
</gene>
<evidence type="ECO:0000313" key="1">
    <source>
        <dbReference type="EMBL" id="CAE7501902.1"/>
    </source>
</evidence>
<dbReference type="Proteomes" id="UP000604046">
    <property type="component" value="Unassembled WGS sequence"/>
</dbReference>
<protein>
    <submittedName>
        <fullName evidence="1">Uncharacterized protein</fullName>
    </submittedName>
</protein>
<accession>A0A812SY31</accession>
<keyword evidence="2" id="KW-1185">Reference proteome</keyword>
<dbReference type="EMBL" id="CAJNDS010002503">
    <property type="protein sequence ID" value="CAE7501902.1"/>
    <property type="molecule type" value="Genomic_DNA"/>
</dbReference>
<comment type="caution">
    <text evidence="1">The sequence shown here is derived from an EMBL/GenBank/DDBJ whole genome shotgun (WGS) entry which is preliminary data.</text>
</comment>
<feature type="non-terminal residue" evidence="1">
    <location>
        <position position="1"/>
    </location>
</feature>
<name>A0A812SY31_9DINO</name>
<feature type="non-terminal residue" evidence="1">
    <location>
        <position position="68"/>
    </location>
</feature>